<dbReference type="Proteomes" id="UP001143910">
    <property type="component" value="Unassembled WGS sequence"/>
</dbReference>
<comment type="caution">
    <text evidence="1">The sequence shown here is derived from an EMBL/GenBank/DDBJ whole genome shotgun (WGS) entry which is preliminary data.</text>
</comment>
<name>A0ACC1N857_9HYPO</name>
<organism evidence="1 2">
    <name type="scientific">Zarea fungicola</name>
    <dbReference type="NCBI Taxonomy" id="93591"/>
    <lineage>
        <taxon>Eukaryota</taxon>
        <taxon>Fungi</taxon>
        <taxon>Dikarya</taxon>
        <taxon>Ascomycota</taxon>
        <taxon>Pezizomycotina</taxon>
        <taxon>Sordariomycetes</taxon>
        <taxon>Hypocreomycetidae</taxon>
        <taxon>Hypocreales</taxon>
        <taxon>Cordycipitaceae</taxon>
        <taxon>Zarea</taxon>
    </lineage>
</organism>
<proteinExistence type="predicted"/>
<accession>A0ACC1N857</accession>
<protein>
    <submittedName>
        <fullName evidence="1">Uncharacterized protein</fullName>
    </submittedName>
</protein>
<gene>
    <name evidence="1" type="ORF">NQ176_g5721</name>
</gene>
<dbReference type="EMBL" id="JANJQO010000751">
    <property type="protein sequence ID" value="KAJ2975077.1"/>
    <property type="molecule type" value="Genomic_DNA"/>
</dbReference>
<evidence type="ECO:0000313" key="1">
    <source>
        <dbReference type="EMBL" id="KAJ2975077.1"/>
    </source>
</evidence>
<evidence type="ECO:0000313" key="2">
    <source>
        <dbReference type="Proteomes" id="UP001143910"/>
    </source>
</evidence>
<sequence>MAAINRRLLTTTTPIAGITALVPWNQGDGHYGQNLASFGASGDLGTLSNAVGDAIAKQWYDEVKNYNFYGQSDPPPGVDFNGIGHYTQMVWKSTQKVGCCTVKCPAGTVLGLPSLYTVCNYSPPGNFQGQYGSNVFPSLGLKISLSS</sequence>
<keyword evidence="2" id="KW-1185">Reference proteome</keyword>
<reference evidence="1" key="1">
    <citation type="submission" date="2022-08" db="EMBL/GenBank/DDBJ databases">
        <title>Genome Sequence of Lecanicillium fungicola.</title>
        <authorList>
            <person name="Buettner E."/>
        </authorList>
    </citation>
    <scope>NUCLEOTIDE SEQUENCE</scope>
    <source>
        <strain evidence="1">Babe33</strain>
    </source>
</reference>